<feature type="compositionally biased region" description="Basic residues" evidence="1">
    <location>
        <begin position="373"/>
        <end position="397"/>
    </location>
</feature>
<feature type="region of interest" description="Disordered" evidence="1">
    <location>
        <begin position="369"/>
        <end position="397"/>
    </location>
</feature>
<organism evidence="3 4">
    <name type="scientific">Puccinia striiformis f. sp. tritici PST-78</name>
    <dbReference type="NCBI Taxonomy" id="1165861"/>
    <lineage>
        <taxon>Eukaryota</taxon>
        <taxon>Fungi</taxon>
        <taxon>Dikarya</taxon>
        <taxon>Basidiomycota</taxon>
        <taxon>Pucciniomycotina</taxon>
        <taxon>Pucciniomycetes</taxon>
        <taxon>Pucciniales</taxon>
        <taxon>Pucciniaceae</taxon>
        <taxon>Puccinia</taxon>
    </lineage>
</organism>
<evidence type="ECO:0000256" key="1">
    <source>
        <dbReference type="SAM" id="MobiDB-lite"/>
    </source>
</evidence>
<gene>
    <name evidence="3" type="ORF">PSTG_02295</name>
</gene>
<reference evidence="4" key="1">
    <citation type="submission" date="2014-03" db="EMBL/GenBank/DDBJ databases">
        <title>The Genome Sequence of Puccinia striiformis f. sp. tritici PST-78.</title>
        <authorList>
            <consortium name="The Broad Institute Genome Sequencing Platform"/>
            <person name="Cuomo C."/>
            <person name="Hulbert S."/>
            <person name="Chen X."/>
            <person name="Walker B."/>
            <person name="Young S.K."/>
            <person name="Zeng Q."/>
            <person name="Gargeya S."/>
            <person name="Fitzgerald M."/>
            <person name="Haas B."/>
            <person name="Abouelleil A."/>
            <person name="Alvarado L."/>
            <person name="Arachchi H.M."/>
            <person name="Berlin A.M."/>
            <person name="Chapman S.B."/>
            <person name="Goldberg J."/>
            <person name="Griggs A."/>
            <person name="Gujja S."/>
            <person name="Hansen M."/>
            <person name="Howarth C."/>
            <person name="Imamovic A."/>
            <person name="Larimer J."/>
            <person name="McCowan C."/>
            <person name="Montmayeur A."/>
            <person name="Murphy C."/>
            <person name="Neiman D."/>
            <person name="Pearson M."/>
            <person name="Priest M."/>
            <person name="Roberts A."/>
            <person name="Saif S."/>
            <person name="Shea T."/>
            <person name="Sisk P."/>
            <person name="Sykes S."/>
            <person name="Wortman J."/>
            <person name="Nusbaum C."/>
            <person name="Birren B."/>
        </authorList>
    </citation>
    <scope>NUCLEOTIDE SEQUENCE [LARGE SCALE GENOMIC DNA]</scope>
    <source>
        <strain evidence="4">race PST-78</strain>
    </source>
</reference>
<dbReference type="Proteomes" id="UP000054564">
    <property type="component" value="Unassembled WGS sequence"/>
</dbReference>
<evidence type="ECO:0000259" key="2">
    <source>
        <dbReference type="Pfam" id="PF20515"/>
    </source>
</evidence>
<feature type="region of interest" description="Disordered" evidence="1">
    <location>
        <begin position="22"/>
        <end position="42"/>
    </location>
</feature>
<evidence type="ECO:0000313" key="3">
    <source>
        <dbReference type="EMBL" id="KNF04379.1"/>
    </source>
</evidence>
<evidence type="ECO:0000313" key="4">
    <source>
        <dbReference type="Proteomes" id="UP000054564"/>
    </source>
</evidence>
<dbReference type="InterPro" id="IPR046798">
    <property type="entry name" value="2OG-FeII_Oxy_6"/>
</dbReference>
<dbReference type="OrthoDB" id="2503998at2759"/>
<accession>A0A0L0VYJ2</accession>
<dbReference type="Pfam" id="PF20515">
    <property type="entry name" value="2OG-FeII_Oxy_6"/>
    <property type="match status" value="1"/>
</dbReference>
<name>A0A0L0VYJ2_9BASI</name>
<protein>
    <recommendedName>
        <fullName evidence="2">Tet-like 2OG-Fe(II) oxygenase domain-containing protein</fullName>
    </recommendedName>
</protein>
<proteinExistence type="predicted"/>
<dbReference type="AlphaFoldDB" id="A0A0L0VYJ2"/>
<feature type="domain" description="Tet-like 2OG-Fe(II) oxygenase" evidence="2">
    <location>
        <begin position="97"/>
        <end position="298"/>
    </location>
</feature>
<sequence length="397" mass="45760">MHQLKLSKASIDKFLPTVQRTQQQRRCREKLQESRPALRTKRNLEYTNESKITPHISQHNPDKPIIKFKNSFVCYGNSTQSKIIAVVKCHSFEGMDPEKKEEYKRLSRTLIAHTKFQNDNKSNGHKLGGKMYSLGWRKGYEEKNKLGVTAITSKVAKDQTGFINLFDETPFINDFLADRFRDVSLKMYNEVKEYHNNSKAPSLSPIFFADPDSFCCHLSFTFDNFYNKAHTDSDSSPYSFVMWIPIDKKTGQLVEENFEVEGGDFVFPNDGCAINFTGFNGVVECALKATQYEHHTLEPKTPPRSLHTRLGKAKCALDKIKGGEYDEETEWTFRDVGKIIIDSLKYDEKGKLIKKKDDDVKLVEKKDNNINLVKKKGNKKNSNRKKSTKKNSNKKNR</sequence>
<keyword evidence="4" id="KW-1185">Reference proteome</keyword>
<comment type="caution">
    <text evidence="3">The sequence shown here is derived from an EMBL/GenBank/DDBJ whole genome shotgun (WGS) entry which is preliminary data.</text>
</comment>
<dbReference type="EMBL" id="AJIL01000012">
    <property type="protein sequence ID" value="KNF04379.1"/>
    <property type="molecule type" value="Genomic_DNA"/>
</dbReference>